<reference evidence="1" key="2">
    <citation type="journal article" date="2015" name="Data Brief">
        <title>Shoot transcriptome of the giant reed, Arundo donax.</title>
        <authorList>
            <person name="Barrero R.A."/>
            <person name="Guerrero F.D."/>
            <person name="Moolhuijzen P."/>
            <person name="Goolsby J.A."/>
            <person name="Tidwell J."/>
            <person name="Bellgard S.E."/>
            <person name="Bellgard M.I."/>
        </authorList>
    </citation>
    <scope>NUCLEOTIDE SEQUENCE</scope>
    <source>
        <tissue evidence="1">Shoot tissue taken approximately 20 cm above the soil surface</tissue>
    </source>
</reference>
<protein>
    <submittedName>
        <fullName evidence="1">Uncharacterized protein</fullName>
    </submittedName>
</protein>
<evidence type="ECO:0000313" key="1">
    <source>
        <dbReference type="EMBL" id="JAD66403.1"/>
    </source>
</evidence>
<reference evidence="1" key="1">
    <citation type="submission" date="2014-09" db="EMBL/GenBank/DDBJ databases">
        <authorList>
            <person name="Magalhaes I.L.F."/>
            <person name="Oliveira U."/>
            <person name="Santos F.R."/>
            <person name="Vidigal T.H.D.A."/>
            <person name="Brescovit A.D."/>
            <person name="Santos A.J."/>
        </authorList>
    </citation>
    <scope>NUCLEOTIDE SEQUENCE</scope>
    <source>
        <tissue evidence="1">Shoot tissue taken approximately 20 cm above the soil surface</tissue>
    </source>
</reference>
<name>A0A0A9BW21_ARUDO</name>
<dbReference type="AlphaFoldDB" id="A0A0A9BW21"/>
<dbReference type="EMBL" id="GBRH01231492">
    <property type="protein sequence ID" value="JAD66403.1"/>
    <property type="molecule type" value="Transcribed_RNA"/>
</dbReference>
<organism evidence="1">
    <name type="scientific">Arundo donax</name>
    <name type="common">Giant reed</name>
    <name type="synonym">Donax arundinaceus</name>
    <dbReference type="NCBI Taxonomy" id="35708"/>
    <lineage>
        <taxon>Eukaryota</taxon>
        <taxon>Viridiplantae</taxon>
        <taxon>Streptophyta</taxon>
        <taxon>Embryophyta</taxon>
        <taxon>Tracheophyta</taxon>
        <taxon>Spermatophyta</taxon>
        <taxon>Magnoliopsida</taxon>
        <taxon>Liliopsida</taxon>
        <taxon>Poales</taxon>
        <taxon>Poaceae</taxon>
        <taxon>PACMAD clade</taxon>
        <taxon>Arundinoideae</taxon>
        <taxon>Arundineae</taxon>
        <taxon>Arundo</taxon>
    </lineage>
</organism>
<accession>A0A0A9BW21</accession>
<proteinExistence type="predicted"/>
<sequence>MENSGLTEIMKNNGKQTKKWLILLPSIFVFDQEEQYGSLIYIHGLTTLIRYGYSNIRK</sequence>